<dbReference type="NCBIfam" id="NF040570">
    <property type="entry name" value="guided_TnpB"/>
    <property type="match status" value="1"/>
</dbReference>
<feature type="domain" description="Cas12f1-like TNB" evidence="3">
    <location>
        <begin position="304"/>
        <end position="360"/>
    </location>
</feature>
<keyword evidence="1" id="KW-0238">DNA-binding</keyword>
<evidence type="ECO:0000256" key="1">
    <source>
        <dbReference type="ARBA" id="ARBA00023125"/>
    </source>
</evidence>
<dbReference type="Pfam" id="PF07282">
    <property type="entry name" value="Cas12f1-like_TNB"/>
    <property type="match status" value="1"/>
</dbReference>
<sequence length="410" mass="45767">MVSVVSETVRYTYRLRPGRQAEGALLAEWGRCRWLWNEAVHQQRAGRRPTFGKLSKLLTEARGRNAWLRDGSQVAQQQTLRTYATALKHSFTVKGRGRPKVKRKKDALPSLEYTTRGFRLKDGRLCLPGRVTVPVVWSRDLPSDPTSVRVYRDSLGHWYASFVVRRHLAVTPDADLPGIGVDWGVKTTATTTIPVFDLPHLGHRKRCAAELAKVQRRMARRHRPKGHAFSQGYLDAKRQAARITKKAARQNTHDARVWAKKVTHHHALIAVEDFTPRFLSKTRMARKAADAAIGACKRELVERGTRAGRKVVLVPPAYTTMTCSACGERANHRLGLGVRIFECTACGHTACRDRNAARTILATAERRRASADDVRHLIASFRDGGSNAVRAGNPGPDPRGKPPGSIRGNR</sequence>
<dbReference type="Proteomes" id="UP000198959">
    <property type="component" value="Unassembled WGS sequence"/>
</dbReference>
<gene>
    <name evidence="4" type="ORF">GA0074692_1430</name>
</gene>
<keyword evidence="5" id="KW-1185">Reference proteome</keyword>
<feature type="region of interest" description="Disordered" evidence="2">
    <location>
        <begin position="384"/>
        <end position="410"/>
    </location>
</feature>
<evidence type="ECO:0000313" key="5">
    <source>
        <dbReference type="Proteomes" id="UP000198959"/>
    </source>
</evidence>
<dbReference type="InterPro" id="IPR010095">
    <property type="entry name" value="Cas12f1-like_TNB"/>
</dbReference>
<dbReference type="OrthoDB" id="6230307at2"/>
<accession>A0A1C6RZQ5</accession>
<name>A0A1C6RZQ5_9ACTN</name>
<dbReference type="STRING" id="145854.GA0074692_1430"/>
<evidence type="ECO:0000256" key="2">
    <source>
        <dbReference type="SAM" id="MobiDB-lite"/>
    </source>
</evidence>
<organism evidence="4 5">
    <name type="scientific">Micromonospora pallida</name>
    <dbReference type="NCBI Taxonomy" id="145854"/>
    <lineage>
        <taxon>Bacteria</taxon>
        <taxon>Bacillati</taxon>
        <taxon>Actinomycetota</taxon>
        <taxon>Actinomycetes</taxon>
        <taxon>Micromonosporales</taxon>
        <taxon>Micromonosporaceae</taxon>
        <taxon>Micromonospora</taxon>
    </lineage>
</organism>
<protein>
    <submittedName>
        <fullName evidence="4">Putative transposase</fullName>
    </submittedName>
</protein>
<dbReference type="GO" id="GO:0003677">
    <property type="term" value="F:DNA binding"/>
    <property type="evidence" value="ECO:0007669"/>
    <property type="project" value="UniProtKB-KW"/>
</dbReference>
<dbReference type="AlphaFoldDB" id="A0A1C6RZQ5"/>
<evidence type="ECO:0000313" key="4">
    <source>
        <dbReference type="EMBL" id="SCL22634.1"/>
    </source>
</evidence>
<proteinExistence type="predicted"/>
<reference evidence="5" key="1">
    <citation type="submission" date="2016-06" db="EMBL/GenBank/DDBJ databases">
        <authorList>
            <person name="Varghese N."/>
            <person name="Submissions Spin"/>
        </authorList>
    </citation>
    <scope>NUCLEOTIDE SEQUENCE [LARGE SCALE GENOMIC DNA]</scope>
    <source>
        <strain evidence="5">DSM 43817</strain>
    </source>
</reference>
<evidence type="ECO:0000259" key="3">
    <source>
        <dbReference type="Pfam" id="PF07282"/>
    </source>
</evidence>
<dbReference type="EMBL" id="FMHW01000002">
    <property type="protein sequence ID" value="SCL22634.1"/>
    <property type="molecule type" value="Genomic_DNA"/>
</dbReference>